<evidence type="ECO:0000313" key="6">
    <source>
        <dbReference type="Proteomes" id="UP000176648"/>
    </source>
</evidence>
<reference evidence="5 6" key="1">
    <citation type="journal article" date="2016" name="Nat. Commun.">
        <title>Thousands of microbial genomes shed light on interconnected biogeochemical processes in an aquifer system.</title>
        <authorList>
            <person name="Anantharaman K."/>
            <person name="Brown C.T."/>
            <person name="Hug L.A."/>
            <person name="Sharon I."/>
            <person name="Castelle C.J."/>
            <person name="Probst A.J."/>
            <person name="Thomas B.C."/>
            <person name="Singh A."/>
            <person name="Wilkins M.J."/>
            <person name="Karaoz U."/>
            <person name="Brodie E.L."/>
            <person name="Williams K.H."/>
            <person name="Hubbard S.S."/>
            <person name="Banfield J.F."/>
        </authorList>
    </citation>
    <scope>NUCLEOTIDE SEQUENCE [LARGE SCALE GENOMIC DNA]</scope>
</reference>
<keyword evidence="4" id="KW-0418">Kinase</keyword>
<dbReference type="STRING" id="1798644.A2122_01530"/>
<dbReference type="PROSITE" id="PS00113">
    <property type="entry name" value="ADENYLATE_KINASE"/>
    <property type="match status" value="1"/>
</dbReference>
<keyword evidence="1" id="KW-0808">Transferase</keyword>
<dbReference type="AlphaFoldDB" id="A0A1G2C4D5"/>
<dbReference type="GO" id="GO:0019205">
    <property type="term" value="F:nucleobase-containing compound kinase activity"/>
    <property type="evidence" value="ECO:0007669"/>
    <property type="project" value="InterPro"/>
</dbReference>
<evidence type="ECO:0000256" key="1">
    <source>
        <dbReference type="ARBA" id="ARBA00022679"/>
    </source>
</evidence>
<evidence type="ECO:0000256" key="2">
    <source>
        <dbReference type="ARBA" id="ARBA00022727"/>
    </source>
</evidence>
<dbReference type="InterPro" id="IPR000850">
    <property type="entry name" value="Adenylat/UMP-CMP_kin"/>
</dbReference>
<dbReference type="SUPFAM" id="SSF52540">
    <property type="entry name" value="P-loop containing nucleoside triphosphate hydrolases"/>
    <property type="match status" value="1"/>
</dbReference>
<organism evidence="5 6">
    <name type="scientific">Candidatus Liptonbacteria bacterium GWB1_49_6</name>
    <dbReference type="NCBI Taxonomy" id="1798644"/>
    <lineage>
        <taxon>Bacteria</taxon>
        <taxon>Candidatus Liptoniibacteriota</taxon>
    </lineage>
</organism>
<dbReference type="GO" id="GO:0005524">
    <property type="term" value="F:ATP binding"/>
    <property type="evidence" value="ECO:0007669"/>
    <property type="project" value="InterPro"/>
</dbReference>
<dbReference type="Pfam" id="PF00406">
    <property type="entry name" value="ADK"/>
    <property type="match status" value="1"/>
</dbReference>
<accession>A0A1G2C4D5</accession>
<dbReference type="Proteomes" id="UP000176648">
    <property type="component" value="Unassembled WGS sequence"/>
</dbReference>
<proteinExistence type="predicted"/>
<keyword evidence="2" id="KW-0545">Nucleotide biosynthesis</keyword>
<dbReference type="InterPro" id="IPR027417">
    <property type="entry name" value="P-loop_NTPase"/>
</dbReference>
<sequence>MKGINFDVFKTKVPGVAGEFNLNDPAGRRAYFDAKAGEEIKKLRAFLENKTFVAFLIGKKNSGKGTYSKLFMEAVGEGHASHLAVGDIVRDIHANLESPEKKEELTEFLKKNYRGFHSVEETIGLIEGRNQSSLISSELILALIKFEISKRPKKAIFIDGFPRAFDQVNYSLFLKELIGYRDDPDFFVFIDVPETVIDERIKYRRVCPKCKSPRNLRLLATKNIGYDEAAKEFYLICDNPACEPLRMMPKEGDELGIEPIRARLEVDDKIFSQLLSLEGVPKVYLRNALPVEGSAEQVDGYEITPGYYYEYDAAAKKVNVIKKPWTVTDDNGVESYSLLPAAVTLSLLKQAVKVLNL</sequence>
<dbReference type="GO" id="GO:0009165">
    <property type="term" value="P:nucleotide biosynthetic process"/>
    <property type="evidence" value="ECO:0007669"/>
    <property type="project" value="UniProtKB-KW"/>
</dbReference>
<comment type="caution">
    <text evidence="5">The sequence shown here is derived from an EMBL/GenBank/DDBJ whole genome shotgun (WGS) entry which is preliminary data.</text>
</comment>
<evidence type="ECO:0000313" key="5">
    <source>
        <dbReference type="EMBL" id="OGY96283.1"/>
    </source>
</evidence>
<dbReference type="InterPro" id="IPR033690">
    <property type="entry name" value="Adenylat_kinase_CS"/>
</dbReference>
<dbReference type="Gene3D" id="3.40.50.300">
    <property type="entry name" value="P-loop containing nucleotide triphosphate hydrolases"/>
    <property type="match status" value="1"/>
</dbReference>
<evidence type="ECO:0008006" key="7">
    <source>
        <dbReference type="Google" id="ProtNLM"/>
    </source>
</evidence>
<name>A0A1G2C4D5_9BACT</name>
<dbReference type="EMBL" id="MHKU01000038">
    <property type="protein sequence ID" value="OGY96283.1"/>
    <property type="molecule type" value="Genomic_DNA"/>
</dbReference>
<protein>
    <recommendedName>
        <fullName evidence="7">Adenylate kinase</fullName>
    </recommendedName>
</protein>
<dbReference type="PANTHER" id="PTHR23359">
    <property type="entry name" value="NUCLEOTIDE KINASE"/>
    <property type="match status" value="1"/>
</dbReference>
<evidence type="ECO:0000256" key="3">
    <source>
        <dbReference type="ARBA" id="ARBA00022741"/>
    </source>
</evidence>
<keyword evidence="3" id="KW-0547">Nucleotide-binding</keyword>
<evidence type="ECO:0000256" key="4">
    <source>
        <dbReference type="ARBA" id="ARBA00022777"/>
    </source>
</evidence>
<gene>
    <name evidence="5" type="ORF">A2122_01530</name>
</gene>